<dbReference type="Proteomes" id="UP000283095">
    <property type="component" value="Chromosome"/>
</dbReference>
<dbReference type="AlphaFoldDB" id="A0A3Q9RJG4"/>
<dbReference type="Pfam" id="PF07833">
    <property type="entry name" value="Cu_amine_oxidN1"/>
    <property type="match status" value="1"/>
</dbReference>
<dbReference type="GO" id="GO:0016020">
    <property type="term" value="C:membrane"/>
    <property type="evidence" value="ECO:0007669"/>
    <property type="project" value="TreeGrafter"/>
</dbReference>
<dbReference type="GO" id="GO:0016810">
    <property type="term" value="F:hydrolase activity, acting on carbon-nitrogen (but not peptide) bonds"/>
    <property type="evidence" value="ECO:0007669"/>
    <property type="project" value="InterPro"/>
</dbReference>
<reference evidence="4 5" key="1">
    <citation type="submission" date="2018-01" db="EMBL/GenBank/DDBJ databases">
        <title>Bacillus asahii Genome sequencing and assembly.</title>
        <authorList>
            <person name="Jiang H."/>
            <person name="Feng Y."/>
            <person name="Zhao F."/>
            <person name="Lin X."/>
        </authorList>
    </citation>
    <scope>NUCLEOTIDE SEQUENCE [LARGE SCALE GENOMIC DNA]</scope>
    <source>
        <strain evidence="4 5">OM18</strain>
    </source>
</reference>
<dbReference type="SUPFAM" id="SSF88713">
    <property type="entry name" value="Glycoside hydrolase/deacetylase"/>
    <property type="match status" value="1"/>
</dbReference>
<evidence type="ECO:0000313" key="5">
    <source>
        <dbReference type="Proteomes" id="UP000283095"/>
    </source>
</evidence>
<organism evidence="4 5">
    <name type="scientific">Peribacillus asahii</name>
    <dbReference type="NCBI Taxonomy" id="228899"/>
    <lineage>
        <taxon>Bacteria</taxon>
        <taxon>Bacillati</taxon>
        <taxon>Bacillota</taxon>
        <taxon>Bacilli</taxon>
        <taxon>Bacillales</taxon>
        <taxon>Bacillaceae</taxon>
        <taxon>Peribacillus</taxon>
    </lineage>
</organism>
<dbReference type="InterPro" id="IPR002509">
    <property type="entry name" value="NODB_dom"/>
</dbReference>
<dbReference type="PANTHER" id="PTHR10587:SF133">
    <property type="entry name" value="CHITIN DEACETYLASE 1-RELATED"/>
    <property type="match status" value="1"/>
</dbReference>
<dbReference type="InterPro" id="IPR012854">
    <property type="entry name" value="Cu_amine_oxidase-like_N"/>
</dbReference>
<dbReference type="SUPFAM" id="SSF55383">
    <property type="entry name" value="Copper amine oxidase, domain N"/>
    <property type="match status" value="1"/>
</dbReference>
<dbReference type="EMBL" id="CP026095">
    <property type="protein sequence ID" value="AZV40894.1"/>
    <property type="molecule type" value="Genomic_DNA"/>
</dbReference>
<dbReference type="GO" id="GO:0046872">
    <property type="term" value="F:metal ion binding"/>
    <property type="evidence" value="ECO:0007669"/>
    <property type="project" value="UniProtKB-KW"/>
</dbReference>
<feature type="domain" description="NodB homology" evidence="3">
    <location>
        <begin position="135"/>
        <end position="318"/>
    </location>
</feature>
<protein>
    <submittedName>
        <fullName evidence="4">Polysaccharide deacetylase</fullName>
    </submittedName>
</protein>
<dbReference type="InterPro" id="IPR011330">
    <property type="entry name" value="Glyco_hydro/deAcase_b/a-brl"/>
</dbReference>
<keyword evidence="1" id="KW-0479">Metal-binding</keyword>
<dbReference type="InterPro" id="IPR036582">
    <property type="entry name" value="Mao_N_sf"/>
</dbReference>
<evidence type="ECO:0000256" key="2">
    <source>
        <dbReference type="ARBA" id="ARBA00022801"/>
    </source>
</evidence>
<name>A0A3Q9RJG4_9BACI</name>
<sequence>MLPEASIFIDGEPITTKYTMREGHLLVPALFLKNTGVYVDWDEKYQSVVFKLKKTLFALPVGKRFTDDYVGGVWKRSPLPTETIELEGEPYVPIVTVAQKLGMEVRYDPHISRTFIQTNFSVKTNNIKQLNTTEKLVALTYDDGPDNVYTPQILDILKEKNVKATFFIMGKQARAYPNEVKRMVNEGHAIANHTYSHFNTRKIWTDKIRKEILLTQAELERVVGRRPDIFRPPYGAYTKADMQLFNELGMRNILWSVDTLDWSGATADDILEIIHRDTSPGGIVLLHNFQSDTPLLKGSVEALPGIIDELRAKGYKFVTVQSLLASQG</sequence>
<proteinExistence type="predicted"/>
<gene>
    <name evidence="4" type="ORF">BAOM_0171</name>
</gene>
<keyword evidence="2" id="KW-0378">Hydrolase</keyword>
<dbReference type="Pfam" id="PF01522">
    <property type="entry name" value="Polysacc_deac_1"/>
    <property type="match status" value="1"/>
</dbReference>
<evidence type="ECO:0000259" key="3">
    <source>
        <dbReference type="PROSITE" id="PS51677"/>
    </source>
</evidence>
<dbReference type="Gene3D" id="3.20.20.370">
    <property type="entry name" value="Glycoside hydrolase/deacetylase"/>
    <property type="match status" value="1"/>
</dbReference>
<dbReference type="KEGG" id="pasa:BAOM_0171"/>
<evidence type="ECO:0000256" key="1">
    <source>
        <dbReference type="ARBA" id="ARBA00022723"/>
    </source>
</evidence>
<dbReference type="GO" id="GO:0005975">
    <property type="term" value="P:carbohydrate metabolic process"/>
    <property type="evidence" value="ECO:0007669"/>
    <property type="project" value="InterPro"/>
</dbReference>
<evidence type="ECO:0000313" key="4">
    <source>
        <dbReference type="EMBL" id="AZV40894.1"/>
    </source>
</evidence>
<dbReference type="InterPro" id="IPR050248">
    <property type="entry name" value="Polysacc_deacetylase_ArnD"/>
</dbReference>
<dbReference type="PANTHER" id="PTHR10587">
    <property type="entry name" value="GLYCOSYL TRANSFERASE-RELATED"/>
    <property type="match status" value="1"/>
</dbReference>
<dbReference type="PROSITE" id="PS51677">
    <property type="entry name" value="NODB"/>
    <property type="match status" value="1"/>
</dbReference>
<dbReference type="CDD" id="cd10917">
    <property type="entry name" value="CE4_NodB_like_6s_7s"/>
    <property type="match status" value="1"/>
</dbReference>
<accession>A0A3Q9RJG4</accession>